<name>A0A1U7M9G7_TISCR</name>
<keyword evidence="8" id="KW-1185">Reference proteome</keyword>
<dbReference type="AlphaFoldDB" id="A0A1U7M9G7"/>
<proteinExistence type="predicted"/>
<comment type="caution">
    <text evidence="7">The sequence shown here is derived from an EMBL/GenBank/DDBJ whole genome shotgun (WGS) entry which is preliminary data.</text>
</comment>
<evidence type="ECO:0000256" key="2">
    <source>
        <dbReference type="ARBA" id="ARBA00022481"/>
    </source>
</evidence>
<evidence type="ECO:0000256" key="1">
    <source>
        <dbReference type="ARBA" id="ARBA00004167"/>
    </source>
</evidence>
<keyword evidence="4 6" id="KW-1133">Transmembrane helix</keyword>
<evidence type="ECO:0000256" key="3">
    <source>
        <dbReference type="ARBA" id="ARBA00022692"/>
    </source>
</evidence>
<reference evidence="7 8" key="1">
    <citation type="submission" date="2016-02" db="EMBL/GenBank/DDBJ databases">
        <title>Genome sequence of Tissierella creatinophila DSM 6911.</title>
        <authorList>
            <person name="Poehlein A."/>
            <person name="Daniel R."/>
        </authorList>
    </citation>
    <scope>NUCLEOTIDE SEQUENCE [LARGE SCALE GENOMIC DNA]</scope>
    <source>
        <strain evidence="7 8">DSM 6911</strain>
    </source>
</reference>
<dbReference type="NCBIfam" id="TIGR02532">
    <property type="entry name" value="IV_pilin_GFxxxE"/>
    <property type="match status" value="1"/>
</dbReference>
<dbReference type="PANTHER" id="PTHR30093">
    <property type="entry name" value="GENERAL SECRETION PATHWAY PROTEIN G"/>
    <property type="match status" value="1"/>
</dbReference>
<accession>A0A1U7M9G7</accession>
<keyword evidence="2" id="KW-0488">Methylation</keyword>
<comment type="subcellular location">
    <subcellularLocation>
        <location evidence="1">Membrane</location>
        <topology evidence="1">Single-pass membrane protein</topology>
    </subcellularLocation>
</comment>
<keyword evidence="5 6" id="KW-0472">Membrane</keyword>
<evidence type="ECO:0000256" key="6">
    <source>
        <dbReference type="SAM" id="Phobius"/>
    </source>
</evidence>
<gene>
    <name evidence="7" type="primary">xcpT</name>
    <name evidence="7" type="ORF">TICRE_00480</name>
</gene>
<evidence type="ECO:0000256" key="5">
    <source>
        <dbReference type="ARBA" id="ARBA00023136"/>
    </source>
</evidence>
<protein>
    <submittedName>
        <fullName evidence="7">Type II secretion system protein G</fullName>
    </submittedName>
</protein>
<dbReference type="RefSeq" id="WP_075724025.1">
    <property type="nucleotide sequence ID" value="NZ_LTDM01000001.1"/>
</dbReference>
<dbReference type="InterPro" id="IPR045584">
    <property type="entry name" value="Pilin-like"/>
</dbReference>
<evidence type="ECO:0000256" key="4">
    <source>
        <dbReference type="ARBA" id="ARBA00022989"/>
    </source>
</evidence>
<dbReference type="InterPro" id="IPR012902">
    <property type="entry name" value="N_methyl_site"/>
</dbReference>
<sequence>MLKKLTQKRNRKGFTLVELVVVIAILGILAAIAVPRLSGTRNQAGVAADKATAASIAKAAELYASTENADADKIASFTNEKGAIQDGVTVPDPHELQTKDLIEKTLKPQQKDKKNFVLNYNATKKVFYITYDKASTTATEVLYPEKFDPTK</sequence>
<dbReference type="GO" id="GO:0016020">
    <property type="term" value="C:membrane"/>
    <property type="evidence" value="ECO:0007669"/>
    <property type="project" value="UniProtKB-SubCell"/>
</dbReference>
<organism evidence="7 8">
    <name type="scientific">Tissierella creatinophila DSM 6911</name>
    <dbReference type="NCBI Taxonomy" id="1123403"/>
    <lineage>
        <taxon>Bacteria</taxon>
        <taxon>Bacillati</taxon>
        <taxon>Bacillota</taxon>
        <taxon>Tissierellia</taxon>
        <taxon>Tissierellales</taxon>
        <taxon>Tissierellaceae</taxon>
        <taxon>Tissierella</taxon>
    </lineage>
</organism>
<evidence type="ECO:0000313" key="7">
    <source>
        <dbReference type="EMBL" id="OLS03921.1"/>
    </source>
</evidence>
<keyword evidence="3 6" id="KW-0812">Transmembrane</keyword>
<feature type="transmembrane region" description="Helical" evidence="6">
    <location>
        <begin position="12"/>
        <end position="34"/>
    </location>
</feature>
<dbReference type="PROSITE" id="PS00409">
    <property type="entry name" value="PROKAR_NTER_METHYL"/>
    <property type="match status" value="1"/>
</dbReference>
<dbReference type="PANTHER" id="PTHR30093:SF44">
    <property type="entry name" value="TYPE II SECRETION SYSTEM CORE PROTEIN G"/>
    <property type="match status" value="1"/>
</dbReference>
<dbReference type="Pfam" id="PF07963">
    <property type="entry name" value="N_methyl"/>
    <property type="match status" value="1"/>
</dbReference>
<dbReference type="Gene3D" id="3.30.700.10">
    <property type="entry name" value="Glycoprotein, Type 4 Pilin"/>
    <property type="match status" value="1"/>
</dbReference>
<dbReference type="EMBL" id="LTDM01000001">
    <property type="protein sequence ID" value="OLS03921.1"/>
    <property type="molecule type" value="Genomic_DNA"/>
</dbReference>
<dbReference type="Proteomes" id="UP000186112">
    <property type="component" value="Unassembled WGS sequence"/>
</dbReference>
<evidence type="ECO:0000313" key="8">
    <source>
        <dbReference type="Proteomes" id="UP000186112"/>
    </source>
</evidence>
<dbReference type="SUPFAM" id="SSF54523">
    <property type="entry name" value="Pili subunits"/>
    <property type="match status" value="1"/>
</dbReference>